<reference evidence="1 2" key="1">
    <citation type="submission" date="2021-06" db="EMBL/GenBank/DDBJ databases">
        <authorList>
            <person name="Palmer J.M."/>
        </authorList>
    </citation>
    <scope>NUCLEOTIDE SEQUENCE [LARGE SCALE GENOMIC DNA]</scope>
    <source>
        <strain evidence="1 2">AS_MEX2019</strain>
        <tissue evidence="1">Muscle</tissue>
    </source>
</reference>
<organism evidence="1 2">
    <name type="scientific">Ameca splendens</name>
    <dbReference type="NCBI Taxonomy" id="208324"/>
    <lineage>
        <taxon>Eukaryota</taxon>
        <taxon>Metazoa</taxon>
        <taxon>Chordata</taxon>
        <taxon>Craniata</taxon>
        <taxon>Vertebrata</taxon>
        <taxon>Euteleostomi</taxon>
        <taxon>Actinopterygii</taxon>
        <taxon>Neopterygii</taxon>
        <taxon>Teleostei</taxon>
        <taxon>Neoteleostei</taxon>
        <taxon>Acanthomorphata</taxon>
        <taxon>Ovalentaria</taxon>
        <taxon>Atherinomorphae</taxon>
        <taxon>Cyprinodontiformes</taxon>
        <taxon>Goodeidae</taxon>
        <taxon>Ameca</taxon>
    </lineage>
</organism>
<gene>
    <name evidence="1" type="ORF">AMECASPLE_036031</name>
</gene>
<comment type="caution">
    <text evidence="1">The sequence shown here is derived from an EMBL/GenBank/DDBJ whole genome shotgun (WGS) entry which is preliminary data.</text>
</comment>
<dbReference type="EMBL" id="JAHRIP010033770">
    <property type="protein sequence ID" value="MEQ2293681.1"/>
    <property type="molecule type" value="Genomic_DNA"/>
</dbReference>
<dbReference type="Proteomes" id="UP001469553">
    <property type="component" value="Unassembled WGS sequence"/>
</dbReference>
<evidence type="ECO:0000313" key="1">
    <source>
        <dbReference type="EMBL" id="MEQ2293681.1"/>
    </source>
</evidence>
<proteinExistence type="predicted"/>
<evidence type="ECO:0000313" key="2">
    <source>
        <dbReference type="Proteomes" id="UP001469553"/>
    </source>
</evidence>
<name>A0ABV0YIX6_9TELE</name>
<sequence>MFKSTDLVTSHLFFPVDTLNQTYCHSVSDYKTRVFRGRSVENVCFSTRTTRIFTSTILKSWHLKTETTGKENKEIWRGEMMIKDEESICEEEDDIRKLQEKGRRMKKTLPASPSVGRKNTAWLSAVNTENTTSTTNHRPSGTLTHKGTTLSPFCSLFTSTHRDSEASRHD</sequence>
<accession>A0ABV0YIX6</accession>
<protein>
    <submittedName>
        <fullName evidence="1">Uncharacterized protein</fullName>
    </submittedName>
</protein>
<keyword evidence="2" id="KW-1185">Reference proteome</keyword>